<keyword evidence="2" id="KW-1185">Reference proteome</keyword>
<proteinExistence type="predicted"/>
<dbReference type="Proteomes" id="UP000001542">
    <property type="component" value="Unassembled WGS sequence"/>
</dbReference>
<evidence type="ECO:0000313" key="1">
    <source>
        <dbReference type="EMBL" id="EAY18742.1"/>
    </source>
</evidence>
<reference evidence="1" key="2">
    <citation type="journal article" date="2007" name="Science">
        <title>Draft genome sequence of the sexually transmitted pathogen Trichomonas vaginalis.</title>
        <authorList>
            <person name="Carlton J.M."/>
            <person name="Hirt R.P."/>
            <person name="Silva J.C."/>
            <person name="Delcher A.L."/>
            <person name="Schatz M."/>
            <person name="Zhao Q."/>
            <person name="Wortman J.R."/>
            <person name="Bidwell S.L."/>
            <person name="Alsmark U.C.M."/>
            <person name="Besteiro S."/>
            <person name="Sicheritz-Ponten T."/>
            <person name="Noel C.J."/>
            <person name="Dacks J.B."/>
            <person name="Foster P.G."/>
            <person name="Simillion C."/>
            <person name="Van de Peer Y."/>
            <person name="Miranda-Saavedra D."/>
            <person name="Barton G.J."/>
            <person name="Westrop G.D."/>
            <person name="Mueller S."/>
            <person name="Dessi D."/>
            <person name="Fiori P.L."/>
            <person name="Ren Q."/>
            <person name="Paulsen I."/>
            <person name="Zhang H."/>
            <person name="Bastida-Corcuera F.D."/>
            <person name="Simoes-Barbosa A."/>
            <person name="Brown M.T."/>
            <person name="Hayes R.D."/>
            <person name="Mukherjee M."/>
            <person name="Okumura C.Y."/>
            <person name="Schneider R."/>
            <person name="Smith A.J."/>
            <person name="Vanacova S."/>
            <person name="Villalvazo M."/>
            <person name="Haas B.J."/>
            <person name="Pertea M."/>
            <person name="Feldblyum T.V."/>
            <person name="Utterback T.R."/>
            <person name="Shu C.L."/>
            <person name="Osoegawa K."/>
            <person name="de Jong P.J."/>
            <person name="Hrdy I."/>
            <person name="Horvathova L."/>
            <person name="Zubacova Z."/>
            <person name="Dolezal P."/>
            <person name="Malik S.B."/>
            <person name="Logsdon J.M. Jr."/>
            <person name="Henze K."/>
            <person name="Gupta A."/>
            <person name="Wang C.C."/>
            <person name="Dunne R.L."/>
            <person name="Upcroft J.A."/>
            <person name="Upcroft P."/>
            <person name="White O."/>
            <person name="Salzberg S.L."/>
            <person name="Tang P."/>
            <person name="Chiu C.-H."/>
            <person name="Lee Y.-S."/>
            <person name="Embley T.M."/>
            <person name="Coombs G.H."/>
            <person name="Mottram J.C."/>
            <person name="Tachezy J."/>
            <person name="Fraser-Liggett C.M."/>
            <person name="Johnson P.J."/>
        </authorList>
    </citation>
    <scope>NUCLEOTIDE SEQUENCE [LARGE SCALE GENOMIC DNA]</scope>
    <source>
        <strain evidence="1">G3</strain>
    </source>
</reference>
<accession>A2DLC4</accession>
<dbReference type="KEGG" id="tva:75635690"/>
<sequence>MKSQMISDAIKLAVPLSAVQSIISQRFVSWDPNSWRRFVRNQFEIMKAISGERFSAEKSTNYHSVYMSNYNDNPFYDRLYSTILKLPISSVPGYEITHYKLDGEA</sequence>
<dbReference type="RefSeq" id="XP_001579728.1">
    <property type="nucleotide sequence ID" value="XM_001579678.1"/>
</dbReference>
<evidence type="ECO:0000313" key="2">
    <source>
        <dbReference type="Proteomes" id="UP000001542"/>
    </source>
</evidence>
<gene>
    <name evidence="1" type="ORF">TVAG_267750</name>
</gene>
<protein>
    <submittedName>
        <fullName evidence="1">Uncharacterized protein</fullName>
    </submittedName>
</protein>
<dbReference type="AlphaFoldDB" id="A2DLC4"/>
<name>A2DLC4_TRIV3</name>
<dbReference type="EMBL" id="DS113215">
    <property type="protein sequence ID" value="EAY18742.1"/>
    <property type="molecule type" value="Genomic_DNA"/>
</dbReference>
<dbReference type="VEuPathDB" id="TrichDB:TVAGG3_0014190"/>
<dbReference type="InParanoid" id="A2DLC4"/>
<organism evidence="1 2">
    <name type="scientific">Trichomonas vaginalis (strain ATCC PRA-98 / G3)</name>
    <dbReference type="NCBI Taxonomy" id="412133"/>
    <lineage>
        <taxon>Eukaryota</taxon>
        <taxon>Metamonada</taxon>
        <taxon>Parabasalia</taxon>
        <taxon>Trichomonadida</taxon>
        <taxon>Trichomonadidae</taxon>
        <taxon>Trichomonas</taxon>
    </lineage>
</organism>
<dbReference type="VEuPathDB" id="TrichDB:TVAG_267750"/>
<reference evidence="1" key="1">
    <citation type="submission" date="2006-10" db="EMBL/GenBank/DDBJ databases">
        <authorList>
            <person name="Amadeo P."/>
            <person name="Zhao Q."/>
            <person name="Wortman J."/>
            <person name="Fraser-Liggett C."/>
            <person name="Carlton J."/>
        </authorList>
    </citation>
    <scope>NUCLEOTIDE SEQUENCE</scope>
    <source>
        <strain evidence="1">G3</strain>
    </source>
</reference>